<feature type="transmembrane region" description="Helical" evidence="5">
    <location>
        <begin position="173"/>
        <end position="197"/>
    </location>
</feature>
<keyword evidence="4 5" id="KW-0472">Membrane</keyword>
<reference evidence="7" key="1">
    <citation type="submission" date="2022-06" db="EMBL/GenBank/DDBJ databases">
        <title>Solitalea sp. MAHUQ-68 isolated from rhizospheric soil.</title>
        <authorList>
            <person name="Huq M.A."/>
        </authorList>
    </citation>
    <scope>NUCLEOTIDE SEQUENCE</scope>
    <source>
        <strain evidence="7">MAHUQ-68</strain>
    </source>
</reference>
<evidence type="ECO:0000256" key="5">
    <source>
        <dbReference type="SAM" id="Phobius"/>
    </source>
</evidence>
<dbReference type="InterPro" id="IPR002645">
    <property type="entry name" value="STAS_dom"/>
</dbReference>
<dbReference type="PROSITE" id="PS50801">
    <property type="entry name" value="STAS"/>
    <property type="match status" value="1"/>
</dbReference>
<proteinExistence type="predicted"/>
<name>A0A9X2FA00_9SPHI</name>
<sequence length="558" mass="60515">MEIRKNRSLLPHWLSHYSRRWLKNDIVAGSVTAAVVIPKALAYATIAGLPIQVGLYTVFLPMILYALTGSSRPLSVSTTTTLAILTATQLDKVLAVNNNTTIMTICITLTLLVGIVHLLASFLHLGFIADFISEPVLVGFKAGIGLVIILDQIPKLLSIHFDKGSFWHNLLAIFHHLPETSLPTLLVGIIMIALLVALEHFMPKVPAPLVVVAMGVLAMGLFHLLNYGIDPVGTIPLGLPSFFKPDFSLFDELWFGAVGIALMSFTETIAAGRAFVKSGEPPIRANQELFASGLANIGGAFFGAMPSGGGTSQTAVNRSAGAQTQLAAIITAALAVLTMLLIAPLLGMMPQATLAAIVIVYSIGLIRPADFNAIRKVRRTEFIWALVALIGVVLLGTLKGIVVAIIISLAALAQQVTNPPIRVLARKRGTNFYRPLSDDHPDDETFPGLLILRPEGRIFFLNASRIGEKIRLMLEKHKPSVLMLDFSTVIDLEYTALKMLVEADKRLGQEGVAVWLVGLNPEVLEVINRSNLGKTLGPERMHYSIDMAVKKYQERINI</sequence>
<feature type="transmembrane region" description="Helical" evidence="5">
    <location>
        <begin position="253"/>
        <end position="276"/>
    </location>
</feature>
<evidence type="ECO:0000256" key="3">
    <source>
        <dbReference type="ARBA" id="ARBA00022989"/>
    </source>
</evidence>
<dbReference type="GO" id="GO:0016020">
    <property type="term" value="C:membrane"/>
    <property type="evidence" value="ECO:0007669"/>
    <property type="project" value="UniProtKB-SubCell"/>
</dbReference>
<feature type="domain" description="STAS" evidence="6">
    <location>
        <begin position="439"/>
        <end position="552"/>
    </location>
</feature>
<keyword evidence="3 5" id="KW-1133">Transmembrane helix</keyword>
<feature type="transmembrane region" description="Helical" evidence="5">
    <location>
        <begin position="209"/>
        <end position="229"/>
    </location>
</feature>
<evidence type="ECO:0000313" key="8">
    <source>
        <dbReference type="Proteomes" id="UP001155182"/>
    </source>
</evidence>
<dbReference type="EMBL" id="JAMWYS010000058">
    <property type="protein sequence ID" value="MCO4294618.1"/>
    <property type="molecule type" value="Genomic_DNA"/>
</dbReference>
<feature type="transmembrane region" description="Helical" evidence="5">
    <location>
        <begin position="47"/>
        <end position="67"/>
    </location>
</feature>
<dbReference type="RefSeq" id="WP_252589649.1">
    <property type="nucleotide sequence ID" value="NZ_JAMWYS010000058.1"/>
</dbReference>
<evidence type="ECO:0000256" key="2">
    <source>
        <dbReference type="ARBA" id="ARBA00022692"/>
    </source>
</evidence>
<gene>
    <name evidence="7" type="ORF">NF867_17285</name>
</gene>
<protein>
    <submittedName>
        <fullName evidence="7">SulP family inorganic anion transporter</fullName>
    </submittedName>
</protein>
<dbReference type="SUPFAM" id="SSF52091">
    <property type="entry name" value="SpoIIaa-like"/>
    <property type="match status" value="1"/>
</dbReference>
<dbReference type="Pfam" id="PF01740">
    <property type="entry name" value="STAS"/>
    <property type="match status" value="1"/>
</dbReference>
<dbReference type="NCBIfam" id="TIGR00815">
    <property type="entry name" value="sulP"/>
    <property type="match status" value="1"/>
</dbReference>
<dbReference type="Pfam" id="PF00916">
    <property type="entry name" value="Sulfate_transp"/>
    <property type="match status" value="1"/>
</dbReference>
<dbReference type="PANTHER" id="PTHR11814">
    <property type="entry name" value="SULFATE TRANSPORTER"/>
    <property type="match status" value="1"/>
</dbReference>
<dbReference type="GO" id="GO:0055085">
    <property type="term" value="P:transmembrane transport"/>
    <property type="evidence" value="ECO:0007669"/>
    <property type="project" value="InterPro"/>
</dbReference>
<dbReference type="CDD" id="cd07042">
    <property type="entry name" value="STAS_SulP_like_sulfate_transporter"/>
    <property type="match status" value="1"/>
</dbReference>
<accession>A0A9X2FA00</accession>
<comment type="caution">
    <text evidence="7">The sequence shown here is derived from an EMBL/GenBank/DDBJ whole genome shotgun (WGS) entry which is preliminary data.</text>
</comment>
<comment type="subcellular location">
    <subcellularLocation>
        <location evidence="1">Membrane</location>
        <topology evidence="1">Multi-pass membrane protein</topology>
    </subcellularLocation>
</comment>
<dbReference type="InterPro" id="IPR001902">
    <property type="entry name" value="SLC26A/SulP_fam"/>
</dbReference>
<keyword evidence="2 5" id="KW-0812">Transmembrane</keyword>
<feature type="transmembrane region" description="Helical" evidence="5">
    <location>
        <begin position="326"/>
        <end position="346"/>
    </location>
</feature>
<evidence type="ECO:0000256" key="4">
    <source>
        <dbReference type="ARBA" id="ARBA00023136"/>
    </source>
</evidence>
<dbReference type="InterPro" id="IPR011547">
    <property type="entry name" value="SLC26A/SulP_dom"/>
</dbReference>
<evidence type="ECO:0000256" key="1">
    <source>
        <dbReference type="ARBA" id="ARBA00004141"/>
    </source>
</evidence>
<organism evidence="7 8">
    <name type="scientific">Solitalea agri</name>
    <dbReference type="NCBI Taxonomy" id="2953739"/>
    <lineage>
        <taxon>Bacteria</taxon>
        <taxon>Pseudomonadati</taxon>
        <taxon>Bacteroidota</taxon>
        <taxon>Sphingobacteriia</taxon>
        <taxon>Sphingobacteriales</taxon>
        <taxon>Sphingobacteriaceae</taxon>
        <taxon>Solitalea</taxon>
    </lineage>
</organism>
<feature type="transmembrane region" description="Helical" evidence="5">
    <location>
        <begin position="352"/>
        <end position="370"/>
    </location>
</feature>
<evidence type="ECO:0000259" key="6">
    <source>
        <dbReference type="PROSITE" id="PS50801"/>
    </source>
</evidence>
<feature type="transmembrane region" description="Helical" evidence="5">
    <location>
        <begin position="102"/>
        <end position="123"/>
    </location>
</feature>
<dbReference type="InterPro" id="IPR036513">
    <property type="entry name" value="STAS_dom_sf"/>
</dbReference>
<feature type="transmembrane region" description="Helical" evidence="5">
    <location>
        <begin position="135"/>
        <end position="153"/>
    </location>
</feature>
<dbReference type="AlphaFoldDB" id="A0A9X2FA00"/>
<feature type="transmembrane region" description="Helical" evidence="5">
    <location>
        <begin position="382"/>
        <end position="412"/>
    </location>
</feature>
<keyword evidence="8" id="KW-1185">Reference proteome</keyword>
<dbReference type="Proteomes" id="UP001155182">
    <property type="component" value="Unassembled WGS sequence"/>
</dbReference>
<dbReference type="Gene3D" id="3.30.750.24">
    <property type="entry name" value="STAS domain"/>
    <property type="match status" value="1"/>
</dbReference>
<evidence type="ECO:0000313" key="7">
    <source>
        <dbReference type="EMBL" id="MCO4294618.1"/>
    </source>
</evidence>